<reference evidence="1 2" key="1">
    <citation type="submission" date="2009-08" db="EMBL/GenBank/DDBJ databases">
        <authorList>
            <person name="Muzny D."/>
            <person name="Qin X."/>
            <person name="Deng J."/>
            <person name="Jiang H."/>
            <person name="Liu Y."/>
            <person name="Qu J."/>
            <person name="Song X.-Z."/>
            <person name="Zhang L."/>
            <person name="Thornton R."/>
            <person name="Coyle M."/>
            <person name="Francisco L."/>
            <person name="Jackson L."/>
            <person name="Javaid M."/>
            <person name="Korchina V."/>
            <person name="Kovar C."/>
            <person name="Mata R."/>
            <person name="Mathew T."/>
            <person name="Ngo R."/>
            <person name="Nguyen L."/>
            <person name="Nguyen N."/>
            <person name="Okwuonu G."/>
            <person name="Ongeri F."/>
            <person name="Pham C."/>
            <person name="Simmons D."/>
            <person name="Wilczek-Boney K."/>
            <person name="Hale W."/>
            <person name="Jakkamsetti A."/>
            <person name="Pham P."/>
            <person name="Ruth R."/>
            <person name="San Lucas F."/>
            <person name="Warren J."/>
            <person name="Zhang J."/>
            <person name="Zhao Z."/>
            <person name="Zhou C."/>
            <person name="Zhu D."/>
            <person name="Lee S."/>
            <person name="Bess C."/>
            <person name="Blankenburg K."/>
            <person name="Forbes L."/>
            <person name="Fu Q."/>
            <person name="Gubbala S."/>
            <person name="Hirani K."/>
            <person name="Jayaseelan J.C."/>
            <person name="Lara F."/>
            <person name="Munidasa M."/>
            <person name="Palculict T."/>
            <person name="Patil S."/>
            <person name="Pu L.-L."/>
            <person name="Saada N."/>
            <person name="Tang L."/>
            <person name="Weissenberger G."/>
            <person name="Zhu Y."/>
            <person name="Hemphill L."/>
            <person name="Shang Y."/>
            <person name="Youmans B."/>
            <person name="Ayvaz T."/>
            <person name="Ross M."/>
            <person name="Santibanez J."/>
            <person name="Aqrawi P."/>
            <person name="Gross S."/>
            <person name="Joshi V."/>
            <person name="Fowler G."/>
            <person name="Nazareth L."/>
            <person name="Reid J."/>
            <person name="Worley K."/>
            <person name="Petrosino J."/>
            <person name="Highlander S."/>
            <person name="Gibbs R."/>
        </authorList>
    </citation>
    <scope>NUCLEOTIDE SEQUENCE [LARGE SCALE GENOMIC DNA]</scope>
    <source>
        <strain evidence="1 2">ATCC 49175</strain>
    </source>
</reference>
<name>C8NIW4_9LACT</name>
<dbReference type="EMBL" id="ACKZ01000029">
    <property type="protein sequence ID" value="EEW36511.1"/>
    <property type="molecule type" value="Genomic_DNA"/>
</dbReference>
<proteinExistence type="predicted"/>
<organism evidence="1 2">
    <name type="scientific">Granulicatella adiacens ATCC 49175</name>
    <dbReference type="NCBI Taxonomy" id="638301"/>
    <lineage>
        <taxon>Bacteria</taxon>
        <taxon>Bacillati</taxon>
        <taxon>Bacillota</taxon>
        <taxon>Bacilli</taxon>
        <taxon>Lactobacillales</taxon>
        <taxon>Carnobacteriaceae</taxon>
        <taxon>Granulicatella</taxon>
    </lineage>
</organism>
<dbReference type="STRING" id="638301.HMPREF0444_1859"/>
<dbReference type="AlphaFoldDB" id="C8NIW4"/>
<dbReference type="HOGENOM" id="CLU_3270730_0_0_9"/>
<protein>
    <submittedName>
        <fullName evidence="1">Uncharacterized protein</fullName>
    </submittedName>
</protein>
<comment type="caution">
    <text evidence="1">The sequence shown here is derived from an EMBL/GenBank/DDBJ whole genome shotgun (WGS) entry which is preliminary data.</text>
</comment>
<gene>
    <name evidence="1" type="ORF">HMPREF0444_1859</name>
</gene>
<sequence length="41" mass="4612">MSIDFSSPKNREDLTLGHEEGILTKSKKGDSWKVGTKFSRT</sequence>
<accession>C8NIW4</accession>
<evidence type="ECO:0000313" key="2">
    <source>
        <dbReference type="Proteomes" id="UP000005926"/>
    </source>
</evidence>
<keyword evidence="2" id="KW-1185">Reference proteome</keyword>
<dbReference type="Proteomes" id="UP000005926">
    <property type="component" value="Unassembled WGS sequence"/>
</dbReference>
<evidence type="ECO:0000313" key="1">
    <source>
        <dbReference type="EMBL" id="EEW36511.1"/>
    </source>
</evidence>